<dbReference type="EMBL" id="QKWP01000106">
    <property type="protein sequence ID" value="RIB27226.1"/>
    <property type="molecule type" value="Genomic_DNA"/>
</dbReference>
<feature type="domain" description="Protein kinase" evidence="1">
    <location>
        <begin position="983"/>
        <end position="1258"/>
    </location>
</feature>
<dbReference type="STRING" id="44941.A0A397W7B2"/>
<dbReference type="InterPro" id="IPR011009">
    <property type="entry name" value="Kinase-like_dom_sf"/>
</dbReference>
<dbReference type="Proteomes" id="UP000266673">
    <property type="component" value="Unassembled WGS sequence"/>
</dbReference>
<dbReference type="PROSITE" id="PS50011">
    <property type="entry name" value="PROTEIN_KINASE_DOM"/>
    <property type="match status" value="1"/>
</dbReference>
<dbReference type="Gene3D" id="1.10.510.10">
    <property type="entry name" value="Transferase(Phosphotransferase) domain 1"/>
    <property type="match status" value="1"/>
</dbReference>
<keyword evidence="3" id="KW-1185">Reference proteome</keyword>
<protein>
    <recommendedName>
        <fullName evidence="1">Protein kinase domain-containing protein</fullName>
    </recommendedName>
</protein>
<evidence type="ECO:0000313" key="3">
    <source>
        <dbReference type="Proteomes" id="UP000266673"/>
    </source>
</evidence>
<accession>A0A397W7B2</accession>
<dbReference type="InterPro" id="IPR051681">
    <property type="entry name" value="Ser/Thr_Kinases-Pseudokinases"/>
</dbReference>
<dbReference type="InterPro" id="IPR001245">
    <property type="entry name" value="Ser-Thr/Tyr_kinase_cat_dom"/>
</dbReference>
<comment type="caution">
    <text evidence="2">The sequence shown here is derived from an EMBL/GenBank/DDBJ whole genome shotgun (WGS) entry which is preliminary data.</text>
</comment>
<proteinExistence type="predicted"/>
<dbReference type="SUPFAM" id="SSF56112">
    <property type="entry name" value="Protein kinase-like (PK-like)"/>
    <property type="match status" value="1"/>
</dbReference>
<name>A0A397W7B2_9GLOM</name>
<reference evidence="2 3" key="1">
    <citation type="submission" date="2018-06" db="EMBL/GenBank/DDBJ databases">
        <title>Comparative genomics reveals the genomic features of Rhizophagus irregularis, R. cerebriforme, R. diaphanum and Gigaspora rosea, and their symbiotic lifestyle signature.</title>
        <authorList>
            <person name="Morin E."/>
            <person name="San Clemente H."/>
            <person name="Chen E.C.H."/>
            <person name="De La Providencia I."/>
            <person name="Hainaut M."/>
            <person name="Kuo A."/>
            <person name="Kohler A."/>
            <person name="Murat C."/>
            <person name="Tang N."/>
            <person name="Roy S."/>
            <person name="Loubradou J."/>
            <person name="Henrissat B."/>
            <person name="Grigoriev I.V."/>
            <person name="Corradi N."/>
            <person name="Roux C."/>
            <person name="Martin F.M."/>
        </authorList>
    </citation>
    <scope>NUCLEOTIDE SEQUENCE [LARGE SCALE GENOMIC DNA]</scope>
    <source>
        <strain evidence="2 3">DAOM 194757</strain>
    </source>
</reference>
<gene>
    <name evidence="2" type="ORF">C2G38_2029544</name>
</gene>
<dbReference type="GO" id="GO:0004674">
    <property type="term" value="F:protein serine/threonine kinase activity"/>
    <property type="evidence" value="ECO:0007669"/>
    <property type="project" value="TreeGrafter"/>
</dbReference>
<dbReference type="InterPro" id="IPR000719">
    <property type="entry name" value="Prot_kinase_dom"/>
</dbReference>
<organism evidence="2 3">
    <name type="scientific">Gigaspora rosea</name>
    <dbReference type="NCBI Taxonomy" id="44941"/>
    <lineage>
        <taxon>Eukaryota</taxon>
        <taxon>Fungi</taxon>
        <taxon>Fungi incertae sedis</taxon>
        <taxon>Mucoromycota</taxon>
        <taxon>Glomeromycotina</taxon>
        <taxon>Glomeromycetes</taxon>
        <taxon>Diversisporales</taxon>
        <taxon>Gigasporaceae</taxon>
        <taxon>Gigaspora</taxon>
    </lineage>
</organism>
<dbReference type="Pfam" id="PF07714">
    <property type="entry name" value="PK_Tyr_Ser-Thr"/>
    <property type="match status" value="1"/>
</dbReference>
<evidence type="ECO:0000313" key="2">
    <source>
        <dbReference type="EMBL" id="RIB27226.1"/>
    </source>
</evidence>
<sequence>MIADIIPSNNSIVDSSTAKISIYFSSPVDLTTGNISIYKASNHSIRQTVSVTSKFCNLSDNGSVVDISIISSTFNEQDERYYLKIDNNFAKAVNLNNNPLRGIKNWFFNTSAYTAPQSETVKTAVTGLAVITVNASKKFLTLSATDRSKYINTLLDEFAYKVPIRRERLSSDSDKIIQDFDEIGQIAIPVSIEPTNRTENTVPRVFSNLNQMILHKRITTFSTNMTNDLNSTLGFRPLVSGDDSYGKVKITNVTPSNNSIVDSSTTNISIYFSSPIKLTTGYISIHKASNHTIRQNVSVTSKKHCTLSNDWKIVYISILNSTFNEDNETYYVKINNNFARDIGSNNEPLRGIEKEVWFLNSGSRVKHSDGVVTGLIQLDPNASQKFLRYSPSHPEFYFDLRSEIRRIIYTVYNGVNDPVVGEELKEWVNHKRKLVIVLTILASTDYEYLTILKDAPIFTKVTIDYRYLAIIKDVTKKEIDEYLKILEDVPVSDEPNKSDKINILKSLKDVLPRIDESNESGESGESVESDELNKSDKINQINILKSLKDVLPRIDESNESGESGESDESDEIKQIKIKNLIKQIKTFRQIFRYAIICGAFFDIFFRNIPQIIIQMYVQKSTVVPFSEEKYNTSRVWCPDCDPEEETKETQEWEINDKDIEEAIKYFQREAKEYDKVIEWIPYNDLNDLTKPGEIKWVLIEEQEEVKEKLYLSMATWTKGIRTIEYKSGSYIRSRIKSCVDLIKLGSSQTNSSVIIKKLEDMMKGNHKIYGITQDVKTEQYTIVLDYYYDKRKEDYGKCEQSVEYDNFIEWIQYNDLTGIDKIEWIPMDGNKLQEIEEKSEQLDFFMASWKIRTIKNESGGYTRSRSESQVDLIKLLNSQATTSDFIKKAKKYKIYGITMDMTEQYMIVLDYYSNKRDKRYGECKKCKRPNTNLEWCQSCDPSVIKNESLSETEDYEINKCIKEFQLKATAYEKIIEWIPYKKLSNIEEIGKGGFGTVYSAIWLDGKRTVEKGDSGHQRSRRLPYVVALKSLPGSKTIVSSVLNEFKNHMKCRLEGAELEMYGLTQNTENNNYLMVYQYVNKGNLRKFLREHFSELTWQKKLEQLEYMSKDLHQIHKAGFTHCDFHSGNILLNQNLNGIIKSYIADLGLSRKIGDDSEDEIHGVIQYVAPEVFLSGNQNFTQLADIYGFGVIMAEITGKSPYEGHEADTKLAVKICKGLRPEFLLELPIAILNGRVSAWIKIQNRPSALVINGNINDWLKKLASDDENEIKKQFLSADETIKTFSIVLQKYSYHTKKINKQEILKGIYLKNYLK</sequence>
<evidence type="ECO:0000259" key="1">
    <source>
        <dbReference type="PROSITE" id="PS50011"/>
    </source>
</evidence>
<dbReference type="GO" id="GO:0005524">
    <property type="term" value="F:ATP binding"/>
    <property type="evidence" value="ECO:0007669"/>
    <property type="project" value="InterPro"/>
</dbReference>
<dbReference type="PANTHER" id="PTHR44329">
    <property type="entry name" value="SERINE/THREONINE-PROTEIN KINASE TNNI3K-RELATED"/>
    <property type="match status" value="1"/>
</dbReference>